<dbReference type="Proteomes" id="UP000649604">
    <property type="component" value="Unassembled WGS sequence"/>
</dbReference>
<accession>A0A9D5JZW5</accession>
<name>A0A9D5JZW5_9BACT</name>
<keyword evidence="1" id="KW-1133">Transmembrane helix</keyword>
<dbReference type="Pfam" id="PF04367">
    <property type="entry name" value="DUF502"/>
    <property type="match status" value="1"/>
</dbReference>
<feature type="transmembrane region" description="Helical" evidence="1">
    <location>
        <begin position="14"/>
        <end position="36"/>
    </location>
</feature>
<feature type="transmembrane region" description="Helical" evidence="1">
    <location>
        <begin position="56"/>
        <end position="78"/>
    </location>
</feature>
<reference evidence="2" key="1">
    <citation type="submission" date="2019-11" db="EMBL/GenBank/DDBJ databases">
        <title>Microbial mats filling the niche in hypersaline microbial mats.</title>
        <authorList>
            <person name="Wong H.L."/>
            <person name="Macleod F.I."/>
            <person name="White R.A. III"/>
            <person name="Burns B.P."/>
        </authorList>
    </citation>
    <scope>NUCLEOTIDE SEQUENCE</scope>
    <source>
        <strain evidence="2">Rbin_158</strain>
    </source>
</reference>
<gene>
    <name evidence="2" type="ORF">GF339_22440</name>
</gene>
<keyword evidence="1" id="KW-0472">Membrane</keyword>
<proteinExistence type="predicted"/>
<keyword evidence="1" id="KW-0812">Transmembrane</keyword>
<dbReference type="InterPro" id="IPR007462">
    <property type="entry name" value="COV1-like"/>
</dbReference>
<dbReference type="EMBL" id="WJJP01000724">
    <property type="protein sequence ID" value="MBD3327362.1"/>
    <property type="molecule type" value="Genomic_DNA"/>
</dbReference>
<comment type="caution">
    <text evidence="2">The sequence shown here is derived from an EMBL/GenBank/DDBJ whole genome shotgun (WGS) entry which is preliminary data.</text>
</comment>
<sequence>MAMLRRLRHRIERIFLAGVLVTVPAMITFLLLKFLVNYIDKVSAPIVERVFHTQVPGIGFSVTILIVLAVGFFGTNFIGKHLVSFGDYLLSQIPLVRSIYTSAKQIIETAIFATEKPFHKVVLVPYPRDGVYAIGLVTREVAPDIDAAKTELPTPQPAPESKHDQMLSVFIPSTPNFTSGLLVMFPRRDIIPLAMTIEEGFKYLMSGGILVPKHEQDELQDLQDLEEWDLFLY</sequence>
<organism evidence="2 3">
    <name type="scientific">candidate division KSB3 bacterium</name>
    <dbReference type="NCBI Taxonomy" id="2044937"/>
    <lineage>
        <taxon>Bacteria</taxon>
        <taxon>candidate division KSB3</taxon>
    </lineage>
</organism>
<protein>
    <submittedName>
        <fullName evidence="2">DUF502 domain-containing protein</fullName>
    </submittedName>
</protein>
<evidence type="ECO:0000256" key="1">
    <source>
        <dbReference type="SAM" id="Phobius"/>
    </source>
</evidence>
<evidence type="ECO:0000313" key="2">
    <source>
        <dbReference type="EMBL" id="MBD3327362.1"/>
    </source>
</evidence>
<dbReference type="PANTHER" id="PTHR31876:SF26">
    <property type="entry name" value="PROTEIN LIKE COV 2"/>
    <property type="match status" value="1"/>
</dbReference>
<dbReference type="AlphaFoldDB" id="A0A9D5JZW5"/>
<dbReference type="PANTHER" id="PTHR31876">
    <property type="entry name" value="COV-LIKE PROTEIN 1"/>
    <property type="match status" value="1"/>
</dbReference>
<evidence type="ECO:0000313" key="3">
    <source>
        <dbReference type="Proteomes" id="UP000649604"/>
    </source>
</evidence>